<dbReference type="InterPro" id="IPR029464">
    <property type="entry name" value="HSDR_N"/>
</dbReference>
<reference evidence="3 4" key="1">
    <citation type="submission" date="2016-12" db="EMBL/GenBank/DDBJ databases">
        <title>Draft genome sequences of strains Salinicola socius SMB35, Salinicola sp. MH3R3-1 and Chromohalobacter sp. SMB17 from the Verkhnekamsk potash mining region of Russia.</title>
        <authorList>
            <person name="Mavrodi D.V."/>
            <person name="Olsson B.E."/>
            <person name="Korsakova E.S."/>
            <person name="Pyankova A."/>
            <person name="Mavrodi O.V."/>
            <person name="Plotnikova E.G."/>
        </authorList>
    </citation>
    <scope>NUCLEOTIDE SEQUENCE [LARGE SCALE GENOMIC DNA]</scope>
    <source>
        <strain evidence="3 4">SMB17</strain>
    </source>
</reference>
<name>A0A1Q8TDN8_9GAMM</name>
<keyword evidence="4" id="KW-1185">Reference proteome</keyword>
<dbReference type="PIRSF" id="PIRSF035009">
    <property type="entry name" value="UCP035009_HSDR_N"/>
    <property type="match status" value="1"/>
</dbReference>
<organism evidence="3 4">
    <name type="scientific">Chromohalobacter japonicus</name>
    <dbReference type="NCBI Taxonomy" id="223900"/>
    <lineage>
        <taxon>Bacteria</taxon>
        <taxon>Pseudomonadati</taxon>
        <taxon>Pseudomonadota</taxon>
        <taxon>Gammaproteobacteria</taxon>
        <taxon>Oceanospirillales</taxon>
        <taxon>Halomonadaceae</taxon>
        <taxon>Chromohalobacter</taxon>
    </lineage>
</organism>
<protein>
    <recommendedName>
        <fullName evidence="2">Type I restriction enzyme R protein N-terminal domain-containing protein</fullName>
    </recommendedName>
</protein>
<evidence type="ECO:0000256" key="1">
    <source>
        <dbReference type="SAM" id="MobiDB-lite"/>
    </source>
</evidence>
<evidence type="ECO:0000313" key="4">
    <source>
        <dbReference type="Proteomes" id="UP000186806"/>
    </source>
</evidence>
<feature type="compositionally biased region" description="Polar residues" evidence="1">
    <location>
        <begin position="245"/>
        <end position="254"/>
    </location>
</feature>
<dbReference type="InterPro" id="IPR017035">
    <property type="entry name" value="UCP035009_HsdR_All3000-type"/>
</dbReference>
<proteinExistence type="predicted"/>
<evidence type="ECO:0000259" key="2">
    <source>
        <dbReference type="Pfam" id="PF13588"/>
    </source>
</evidence>
<dbReference type="Pfam" id="PF13588">
    <property type="entry name" value="HSDR_N_2"/>
    <property type="match status" value="1"/>
</dbReference>
<dbReference type="Proteomes" id="UP000186806">
    <property type="component" value="Unassembled WGS sequence"/>
</dbReference>
<dbReference type="EMBL" id="MSDQ01000019">
    <property type="protein sequence ID" value="OLO11782.1"/>
    <property type="molecule type" value="Genomic_DNA"/>
</dbReference>
<evidence type="ECO:0000313" key="3">
    <source>
        <dbReference type="EMBL" id="OLO11782.1"/>
    </source>
</evidence>
<dbReference type="AlphaFoldDB" id="A0A1Q8TDN8"/>
<comment type="caution">
    <text evidence="3">The sequence shown here is derived from an EMBL/GenBank/DDBJ whole genome shotgun (WGS) entry which is preliminary data.</text>
</comment>
<dbReference type="RefSeq" id="WP_075368952.1">
    <property type="nucleotide sequence ID" value="NZ_MSDQ01000019.1"/>
</dbReference>
<accession>A0A1Q8TDN8</accession>
<feature type="domain" description="Type I restriction enzyme R protein N-terminal" evidence="2">
    <location>
        <begin position="24"/>
        <end position="120"/>
    </location>
</feature>
<gene>
    <name evidence="3" type="ORF">BTW10_08025</name>
</gene>
<sequence length="358" mass="41005">MDLSEKLYGIARRGEEQVEHIKNEEATKTALVLPFINSLGYDPFDTREVVPEFTADVGTKKGEKVDYAIRADGNISILMECKPLGTNLANVQYNQLYRYFSCTDAKFAILTNGFEYRFYSDLDSENKLDTRPFFTFDLEDFNEQDIDELQKFTKPNFDVDAILSTANRLKYTNLAKQAIGEVFRDIPEEFVKFVVGKIYEGRQTRQVVEEFTPIIREAGKLYIKEQVAQRLRGALASNDIDAPHPTSTPESASQEPEPDDDGIITTQEEIDAYNIVRSLLAEQVDVSRIAMRDAKSYCAVLLDDNNRKPICRFHFNAKSVKRVGFFNDKQESRIEIDSVSDLFKHKDQLKTTVSEYLE</sequence>
<feature type="region of interest" description="Disordered" evidence="1">
    <location>
        <begin position="238"/>
        <end position="262"/>
    </location>
</feature>